<dbReference type="AlphaFoldDB" id="A0A4Y7SJT6"/>
<dbReference type="PANTHER" id="PTHR23409:SF18">
    <property type="entry name" value="RIBONUCLEOSIDE-DIPHOSPHATE REDUCTASE SUBUNIT M2"/>
    <property type="match status" value="1"/>
</dbReference>
<keyword evidence="2" id="KW-0472">Membrane</keyword>
<evidence type="ECO:0000313" key="3">
    <source>
        <dbReference type="EMBL" id="TEB22126.1"/>
    </source>
</evidence>
<dbReference type="GO" id="GO:0009263">
    <property type="term" value="P:deoxyribonucleotide biosynthetic process"/>
    <property type="evidence" value="ECO:0007669"/>
    <property type="project" value="InterPro"/>
</dbReference>
<evidence type="ECO:0000256" key="1">
    <source>
        <dbReference type="ARBA" id="ARBA00009303"/>
    </source>
</evidence>
<feature type="transmembrane region" description="Helical" evidence="2">
    <location>
        <begin position="155"/>
        <end position="176"/>
    </location>
</feature>
<dbReference type="Gene3D" id="1.10.620.20">
    <property type="entry name" value="Ribonucleotide Reductase, subunit A"/>
    <property type="match status" value="1"/>
</dbReference>
<dbReference type="Proteomes" id="UP000298030">
    <property type="component" value="Unassembled WGS sequence"/>
</dbReference>
<dbReference type="GO" id="GO:0016491">
    <property type="term" value="F:oxidoreductase activity"/>
    <property type="evidence" value="ECO:0007669"/>
    <property type="project" value="InterPro"/>
</dbReference>
<dbReference type="SUPFAM" id="SSF47240">
    <property type="entry name" value="Ferritin-like"/>
    <property type="match status" value="1"/>
</dbReference>
<keyword evidence="2" id="KW-1133">Transmembrane helix</keyword>
<reference evidence="3 4" key="1">
    <citation type="journal article" date="2019" name="Nat. Ecol. Evol.">
        <title>Megaphylogeny resolves global patterns of mushroom evolution.</title>
        <authorList>
            <person name="Varga T."/>
            <person name="Krizsan K."/>
            <person name="Foldi C."/>
            <person name="Dima B."/>
            <person name="Sanchez-Garcia M."/>
            <person name="Sanchez-Ramirez S."/>
            <person name="Szollosi G.J."/>
            <person name="Szarkandi J.G."/>
            <person name="Papp V."/>
            <person name="Albert L."/>
            <person name="Andreopoulos W."/>
            <person name="Angelini C."/>
            <person name="Antonin V."/>
            <person name="Barry K.W."/>
            <person name="Bougher N.L."/>
            <person name="Buchanan P."/>
            <person name="Buyck B."/>
            <person name="Bense V."/>
            <person name="Catcheside P."/>
            <person name="Chovatia M."/>
            <person name="Cooper J."/>
            <person name="Damon W."/>
            <person name="Desjardin D."/>
            <person name="Finy P."/>
            <person name="Geml J."/>
            <person name="Haridas S."/>
            <person name="Hughes K."/>
            <person name="Justo A."/>
            <person name="Karasinski D."/>
            <person name="Kautmanova I."/>
            <person name="Kiss B."/>
            <person name="Kocsube S."/>
            <person name="Kotiranta H."/>
            <person name="LaButti K.M."/>
            <person name="Lechner B.E."/>
            <person name="Liimatainen K."/>
            <person name="Lipzen A."/>
            <person name="Lukacs Z."/>
            <person name="Mihaltcheva S."/>
            <person name="Morgado L.N."/>
            <person name="Niskanen T."/>
            <person name="Noordeloos M.E."/>
            <person name="Ohm R.A."/>
            <person name="Ortiz-Santana B."/>
            <person name="Ovrebo C."/>
            <person name="Racz N."/>
            <person name="Riley R."/>
            <person name="Savchenko A."/>
            <person name="Shiryaev A."/>
            <person name="Soop K."/>
            <person name="Spirin V."/>
            <person name="Szebenyi C."/>
            <person name="Tomsovsky M."/>
            <person name="Tulloss R.E."/>
            <person name="Uehling J."/>
            <person name="Grigoriev I.V."/>
            <person name="Vagvolgyi C."/>
            <person name="Papp T."/>
            <person name="Martin F.M."/>
            <person name="Miettinen O."/>
            <person name="Hibbett D.S."/>
            <person name="Nagy L.G."/>
        </authorList>
    </citation>
    <scope>NUCLEOTIDE SEQUENCE [LARGE SCALE GENOMIC DNA]</scope>
    <source>
        <strain evidence="3 4">FP101781</strain>
    </source>
</reference>
<dbReference type="OrthoDB" id="3032728at2759"/>
<organism evidence="3 4">
    <name type="scientific">Coprinellus micaceus</name>
    <name type="common">Glistening ink-cap mushroom</name>
    <name type="synonym">Coprinus micaceus</name>
    <dbReference type="NCBI Taxonomy" id="71717"/>
    <lineage>
        <taxon>Eukaryota</taxon>
        <taxon>Fungi</taxon>
        <taxon>Dikarya</taxon>
        <taxon>Basidiomycota</taxon>
        <taxon>Agaricomycotina</taxon>
        <taxon>Agaricomycetes</taxon>
        <taxon>Agaricomycetidae</taxon>
        <taxon>Agaricales</taxon>
        <taxon>Agaricineae</taxon>
        <taxon>Psathyrellaceae</taxon>
        <taxon>Coprinellus</taxon>
    </lineage>
</organism>
<dbReference type="InterPro" id="IPR000358">
    <property type="entry name" value="RNR_small_fam"/>
</dbReference>
<proteinExistence type="inferred from homology"/>
<dbReference type="InterPro" id="IPR009078">
    <property type="entry name" value="Ferritin-like_SF"/>
</dbReference>
<evidence type="ECO:0000313" key="4">
    <source>
        <dbReference type="Proteomes" id="UP000298030"/>
    </source>
</evidence>
<protein>
    <submittedName>
        <fullName evidence="3">Ribonucleotide reductase</fullName>
    </submittedName>
</protein>
<keyword evidence="2" id="KW-0812">Transmembrane</keyword>
<name>A0A4Y7SJT6_COPMI</name>
<dbReference type="STRING" id="71717.A0A4Y7SJT6"/>
<keyword evidence="4" id="KW-1185">Reference proteome</keyword>
<dbReference type="CDD" id="cd01049">
    <property type="entry name" value="RNRR2"/>
    <property type="match status" value="1"/>
</dbReference>
<dbReference type="PANTHER" id="PTHR23409">
    <property type="entry name" value="RIBONUCLEOSIDE-DIPHOSPHATE REDUCTASE SMALL CHAIN"/>
    <property type="match status" value="1"/>
</dbReference>
<dbReference type="InterPro" id="IPR033909">
    <property type="entry name" value="RNR_small"/>
</dbReference>
<gene>
    <name evidence="3" type="ORF">FA13DRAFT_1641858</name>
</gene>
<sequence length="337" mass="38595">MSTNDCDRLVIFPIRHRTLWRMYEQARESFWLPSEVNLATDSVEWKTKLTDAERHSLLVVLAFFATADGVVADNVIQRFSGEVPMMEAKYFYGFQAMMENIHAETYDILLETFLPSNVDKTNFLDHALQLTTVGLKNAWAKRWMDVDGRTFSERLVAFACVEGIFFSSSFAIVFWFKSRGLLPGLTFSNDLISRDEGLHTQFACELLRLFDEKPPQWVVHTIVAEAADIEVRFAKESLHEPLPGVSAQDMLYYVRFVADQLLQALGYQPLFHVENPFPFMMMISMPSRVNFFERQNSEYRKARANHGAVADEELCVAASRSHTFTDGPVIGRAFSPN</sequence>
<comment type="caution">
    <text evidence="3">The sequence shown here is derived from an EMBL/GenBank/DDBJ whole genome shotgun (WGS) entry which is preliminary data.</text>
</comment>
<dbReference type="Pfam" id="PF00268">
    <property type="entry name" value="Ribonuc_red_sm"/>
    <property type="match status" value="1"/>
</dbReference>
<accession>A0A4Y7SJT6</accession>
<dbReference type="InterPro" id="IPR012348">
    <property type="entry name" value="RNR-like"/>
</dbReference>
<dbReference type="EMBL" id="QPFP01000096">
    <property type="protein sequence ID" value="TEB22126.1"/>
    <property type="molecule type" value="Genomic_DNA"/>
</dbReference>
<evidence type="ECO:0000256" key="2">
    <source>
        <dbReference type="SAM" id="Phobius"/>
    </source>
</evidence>
<comment type="similarity">
    <text evidence="1">Belongs to the ribonucleoside diphosphate reductase small chain family.</text>
</comment>